<sequence>MRFDEAKLHAESEFEKYRIVQDRLFESDFDKVLKEMLRSKINTVHHFQQHKTTAFCKFFAKFDRLPCIMQAVIFYGKITNEYLTSRR</sequence>
<dbReference type="AlphaFoldDB" id="A0A378MXY1"/>
<name>A0A378MXY1_MANHA</name>
<proteinExistence type="predicted"/>
<reference evidence="1 2" key="1">
    <citation type="submission" date="2018-06" db="EMBL/GenBank/DDBJ databases">
        <authorList>
            <consortium name="Pathogen Informatics"/>
            <person name="Doyle S."/>
        </authorList>
    </citation>
    <scope>NUCLEOTIDE SEQUENCE [LARGE SCALE GENOMIC DNA]</scope>
    <source>
        <strain evidence="1 2">NCTC10638</strain>
    </source>
</reference>
<evidence type="ECO:0000313" key="1">
    <source>
        <dbReference type="EMBL" id="STY60954.1"/>
    </source>
</evidence>
<gene>
    <name evidence="1" type="ORF">NCTC10638_02161</name>
</gene>
<organism evidence="1 2">
    <name type="scientific">Mannheimia haemolytica</name>
    <name type="common">Pasteurella haemolytica</name>
    <dbReference type="NCBI Taxonomy" id="75985"/>
    <lineage>
        <taxon>Bacteria</taxon>
        <taxon>Pseudomonadati</taxon>
        <taxon>Pseudomonadota</taxon>
        <taxon>Gammaproteobacteria</taxon>
        <taxon>Pasteurellales</taxon>
        <taxon>Pasteurellaceae</taxon>
        <taxon>Mannheimia</taxon>
    </lineage>
</organism>
<evidence type="ECO:0000313" key="2">
    <source>
        <dbReference type="Proteomes" id="UP000254802"/>
    </source>
</evidence>
<protein>
    <submittedName>
        <fullName evidence="1">Uncharacterized protein</fullName>
    </submittedName>
</protein>
<accession>A0A378MXY1</accession>
<dbReference type="Proteomes" id="UP000254802">
    <property type="component" value="Unassembled WGS sequence"/>
</dbReference>
<dbReference type="EMBL" id="UGPN01000002">
    <property type="protein sequence ID" value="STY60954.1"/>
    <property type="molecule type" value="Genomic_DNA"/>
</dbReference>